<dbReference type="PRINTS" id="PR00420">
    <property type="entry name" value="RNGMNOXGNASE"/>
</dbReference>
<keyword evidence="3" id="KW-0285">Flavoprotein</keyword>
<evidence type="ECO:0000313" key="7">
    <source>
        <dbReference type="Proteomes" id="UP000635565"/>
    </source>
</evidence>
<dbReference type="Gene3D" id="3.40.30.120">
    <property type="match status" value="1"/>
</dbReference>
<dbReference type="InterPro" id="IPR036188">
    <property type="entry name" value="FAD/NAD-bd_sf"/>
</dbReference>
<comment type="similarity">
    <text evidence="2">Belongs to the PheA/TfdB FAD monooxygenase family.</text>
</comment>
<accession>A0ABQ3VJL9</accession>
<evidence type="ECO:0000256" key="4">
    <source>
        <dbReference type="ARBA" id="ARBA00022827"/>
    </source>
</evidence>
<dbReference type="SUPFAM" id="SSF51905">
    <property type="entry name" value="FAD/NAD(P)-binding domain"/>
    <property type="match status" value="1"/>
</dbReference>
<keyword evidence="4" id="KW-0274">FAD</keyword>
<dbReference type="SUPFAM" id="SSF52833">
    <property type="entry name" value="Thioredoxin-like"/>
    <property type="match status" value="1"/>
</dbReference>
<feature type="domain" description="FAD-binding" evidence="5">
    <location>
        <begin position="4"/>
        <end position="344"/>
    </location>
</feature>
<dbReference type="PANTHER" id="PTHR43004">
    <property type="entry name" value="TRK SYSTEM POTASSIUM UPTAKE PROTEIN"/>
    <property type="match status" value="1"/>
</dbReference>
<dbReference type="Pfam" id="PF01494">
    <property type="entry name" value="FAD_binding_3"/>
    <property type="match status" value="1"/>
</dbReference>
<evidence type="ECO:0000313" key="6">
    <source>
        <dbReference type="EMBL" id="GHO85879.1"/>
    </source>
</evidence>
<organism evidence="6 7">
    <name type="scientific">Dictyobacter formicarum</name>
    <dbReference type="NCBI Taxonomy" id="2778368"/>
    <lineage>
        <taxon>Bacteria</taxon>
        <taxon>Bacillati</taxon>
        <taxon>Chloroflexota</taxon>
        <taxon>Ktedonobacteria</taxon>
        <taxon>Ktedonobacterales</taxon>
        <taxon>Dictyobacteraceae</taxon>
        <taxon>Dictyobacter</taxon>
    </lineage>
</organism>
<dbReference type="InterPro" id="IPR050641">
    <property type="entry name" value="RIFMO-like"/>
</dbReference>
<proteinExistence type="inferred from homology"/>
<evidence type="ECO:0000256" key="1">
    <source>
        <dbReference type="ARBA" id="ARBA00001974"/>
    </source>
</evidence>
<sequence length="563" mass="63091">MTMTDVLVVGAGPTGLTMANLLTRSGVKVRIVDKKDGPTEETRAVVVHAKTLELLDRLDLADKAVENGEPLLNAQLLSRGKRFGKLAFLNNEEERNTPYPFGLIYGQDQTEHLLIQSFAEAGGRVEWNTELLSLEQTPGSARARVRASDGSEETIEAQWIVGADGSHSSVRHALSLGFAGQTYMMTLFVADLEMEWDLGPHRGGMDLEWHGFFFFVPMRGEGRFRLFGTLPPDLTDRDTLILDDVRRVLDTQSGLHVNILKANWISVYRTHQRMSERFRVGRVFLAGDAAHIHSPAGGQGMNTGIGDAYNLAWKLALIVKGQAHETLLDSYEAERIPFARAILRGSDWGFQVQAATNPILRWLKLYVLPQLFRLVSWLPSFKRRVFWLFSQLWTSYRSSPAVTQSVSDKQGPRAGDRAPYGFFEAGPDAGKSTFTILRGMDHHLFLFAGSKPDTAFSDLRGLEEQLRSLLATYEVPVHLHTVSVANLSLHKLYGVEEPGLFLVRPDGHLAYRGRAQDLDGLKSYLDKWFQQRERQTQHEPITLADDRVSEPLVAVDRTLGDQQ</sequence>
<dbReference type="EMBL" id="BNJJ01000010">
    <property type="protein sequence ID" value="GHO85879.1"/>
    <property type="molecule type" value="Genomic_DNA"/>
</dbReference>
<dbReference type="PANTHER" id="PTHR43004:SF19">
    <property type="entry name" value="BINDING MONOOXYGENASE, PUTATIVE (JCVI)-RELATED"/>
    <property type="match status" value="1"/>
</dbReference>
<dbReference type="InterPro" id="IPR036249">
    <property type="entry name" value="Thioredoxin-like_sf"/>
</dbReference>
<evidence type="ECO:0000256" key="2">
    <source>
        <dbReference type="ARBA" id="ARBA00007801"/>
    </source>
</evidence>
<reference evidence="6 7" key="1">
    <citation type="journal article" date="2021" name="Int. J. Syst. Evol. Microbiol.">
        <title>Reticulibacter mediterranei gen. nov., sp. nov., within the new family Reticulibacteraceae fam. nov., and Ktedonospora formicarum gen. nov., sp. nov., Ktedonobacter robiniae sp. nov., Dictyobacter formicarum sp. nov. and Dictyobacter arantiisoli sp. nov., belonging to the class Ktedonobacteria.</title>
        <authorList>
            <person name="Yabe S."/>
            <person name="Zheng Y."/>
            <person name="Wang C.M."/>
            <person name="Sakai Y."/>
            <person name="Abe K."/>
            <person name="Yokota A."/>
            <person name="Donadio S."/>
            <person name="Cavaletti L."/>
            <person name="Monciardini P."/>
        </authorList>
    </citation>
    <scope>NUCLEOTIDE SEQUENCE [LARGE SCALE GENOMIC DNA]</scope>
    <source>
        <strain evidence="6 7">SOSP1-9</strain>
    </source>
</reference>
<dbReference type="Pfam" id="PF21274">
    <property type="entry name" value="Rng_hyd_C"/>
    <property type="match status" value="1"/>
</dbReference>
<dbReference type="Gene3D" id="3.30.70.2450">
    <property type="match status" value="1"/>
</dbReference>
<gene>
    <name evidence="6" type="ORF">KSZ_38850</name>
</gene>
<evidence type="ECO:0000259" key="5">
    <source>
        <dbReference type="Pfam" id="PF01494"/>
    </source>
</evidence>
<name>A0ABQ3VJL9_9CHLR</name>
<dbReference type="Proteomes" id="UP000635565">
    <property type="component" value="Unassembled WGS sequence"/>
</dbReference>
<comment type="cofactor">
    <cofactor evidence="1">
        <name>FAD</name>
        <dbReference type="ChEBI" id="CHEBI:57692"/>
    </cofactor>
</comment>
<comment type="caution">
    <text evidence="6">The sequence shown here is derived from an EMBL/GenBank/DDBJ whole genome shotgun (WGS) entry which is preliminary data.</text>
</comment>
<dbReference type="Gene3D" id="3.50.50.60">
    <property type="entry name" value="FAD/NAD(P)-binding domain"/>
    <property type="match status" value="1"/>
</dbReference>
<keyword evidence="7" id="KW-1185">Reference proteome</keyword>
<evidence type="ECO:0000256" key="3">
    <source>
        <dbReference type="ARBA" id="ARBA00022630"/>
    </source>
</evidence>
<dbReference type="InterPro" id="IPR002938">
    <property type="entry name" value="FAD-bd"/>
</dbReference>
<protein>
    <submittedName>
        <fullName evidence="6">Oxygenase</fullName>
    </submittedName>
</protein>